<dbReference type="AlphaFoldDB" id="A0A840N8X6"/>
<evidence type="ECO:0000259" key="1">
    <source>
        <dbReference type="PROSITE" id="PS51819"/>
    </source>
</evidence>
<sequence length="133" mass="14471">MITQPKFAVLHVADQARALEFFSGTLGFEVLTDAPYGEGARWIEVRPPGARTYLVLAAQDPELTEQIRLRRGPMSTVWFDSDDLDATFAELSAKGVSFPVEPQAAPWDPGGSTRWAQFADPEGNLYGISAQGG</sequence>
<evidence type="ECO:0000313" key="2">
    <source>
        <dbReference type="EMBL" id="MBB5068626.1"/>
    </source>
</evidence>
<proteinExistence type="predicted"/>
<dbReference type="InterPro" id="IPR004360">
    <property type="entry name" value="Glyas_Fos-R_dOase_dom"/>
</dbReference>
<comment type="caution">
    <text evidence="2">The sequence shown here is derived from an EMBL/GenBank/DDBJ whole genome shotgun (WGS) entry which is preliminary data.</text>
</comment>
<dbReference type="RefSeq" id="WP_184478287.1">
    <property type="nucleotide sequence ID" value="NZ_JACHIV010000001.1"/>
</dbReference>
<dbReference type="PROSITE" id="PS51819">
    <property type="entry name" value="VOC"/>
    <property type="match status" value="1"/>
</dbReference>
<accession>A0A840N8X6</accession>
<dbReference type="PANTHER" id="PTHR36437:SF2">
    <property type="entry name" value="GLYOXALASE_BLEOMYCIN RESISTANCE PROTEIN_DIOXYGENASE"/>
    <property type="match status" value="1"/>
</dbReference>
<dbReference type="Gene3D" id="3.10.180.10">
    <property type="entry name" value="2,3-Dihydroxybiphenyl 1,2-Dioxygenase, domain 1"/>
    <property type="match status" value="1"/>
</dbReference>
<dbReference type="SUPFAM" id="SSF54593">
    <property type="entry name" value="Glyoxalase/Bleomycin resistance protein/Dihydroxybiphenyl dioxygenase"/>
    <property type="match status" value="1"/>
</dbReference>
<feature type="domain" description="VOC" evidence="1">
    <location>
        <begin position="4"/>
        <end position="131"/>
    </location>
</feature>
<dbReference type="InterPro" id="IPR037523">
    <property type="entry name" value="VOC_core"/>
</dbReference>
<protein>
    <submittedName>
        <fullName evidence="2">Putative glyoxalase superfamily protein PhnB</fullName>
    </submittedName>
</protein>
<dbReference type="PANTHER" id="PTHR36437">
    <property type="entry name" value="GLYOXALASE/BLEOMYCIN RESISTANCE PROTEIN/DIOXYGENASE"/>
    <property type="match status" value="1"/>
</dbReference>
<gene>
    <name evidence="2" type="ORF">BJ969_001714</name>
</gene>
<keyword evidence="3" id="KW-1185">Reference proteome</keyword>
<dbReference type="InterPro" id="IPR029068">
    <property type="entry name" value="Glyas_Bleomycin-R_OHBP_Dase"/>
</dbReference>
<reference evidence="2 3" key="1">
    <citation type="submission" date="2020-08" db="EMBL/GenBank/DDBJ databases">
        <title>Sequencing the genomes of 1000 actinobacteria strains.</title>
        <authorList>
            <person name="Klenk H.-P."/>
        </authorList>
    </citation>
    <scope>NUCLEOTIDE SEQUENCE [LARGE SCALE GENOMIC DNA]</scope>
    <source>
        <strain evidence="2 3">DSM 45582</strain>
    </source>
</reference>
<evidence type="ECO:0000313" key="3">
    <source>
        <dbReference type="Proteomes" id="UP000580474"/>
    </source>
</evidence>
<dbReference type="Proteomes" id="UP000580474">
    <property type="component" value="Unassembled WGS sequence"/>
</dbReference>
<dbReference type="Pfam" id="PF00903">
    <property type="entry name" value="Glyoxalase"/>
    <property type="match status" value="1"/>
</dbReference>
<name>A0A840N8X6_9PSEU</name>
<organism evidence="2 3">
    <name type="scientific">Saccharopolyspora gloriosae</name>
    <dbReference type="NCBI Taxonomy" id="455344"/>
    <lineage>
        <taxon>Bacteria</taxon>
        <taxon>Bacillati</taxon>
        <taxon>Actinomycetota</taxon>
        <taxon>Actinomycetes</taxon>
        <taxon>Pseudonocardiales</taxon>
        <taxon>Pseudonocardiaceae</taxon>
        <taxon>Saccharopolyspora</taxon>
    </lineage>
</organism>
<dbReference type="EMBL" id="JACHIV010000001">
    <property type="protein sequence ID" value="MBB5068626.1"/>
    <property type="molecule type" value="Genomic_DNA"/>
</dbReference>